<evidence type="ECO:0000313" key="2">
    <source>
        <dbReference type="EMBL" id="OCX74703.1"/>
    </source>
</evidence>
<dbReference type="EMBL" id="LWSA01000162">
    <property type="protein sequence ID" value="OCX71632.1"/>
    <property type="molecule type" value="Genomic_DNA"/>
</dbReference>
<organism evidence="2 4">
    <name type="scientific">Acidithiobacillus thiooxidans</name>
    <name type="common">Thiobacillus thiooxidans</name>
    <dbReference type="NCBI Taxonomy" id="930"/>
    <lineage>
        <taxon>Bacteria</taxon>
        <taxon>Pseudomonadati</taxon>
        <taxon>Pseudomonadota</taxon>
        <taxon>Acidithiobacillia</taxon>
        <taxon>Acidithiobacillales</taxon>
        <taxon>Acidithiobacillaceae</taxon>
        <taxon>Acidithiobacillus</taxon>
    </lineage>
</organism>
<protein>
    <submittedName>
        <fullName evidence="2">Uncharacterized protein</fullName>
    </submittedName>
</protein>
<evidence type="ECO:0000313" key="3">
    <source>
        <dbReference type="Proteomes" id="UP000094893"/>
    </source>
</evidence>
<dbReference type="AlphaFoldDB" id="A0A1C2JAQ3"/>
<dbReference type="EMBL" id="LWRY01000033">
    <property type="protein sequence ID" value="OCX74703.1"/>
    <property type="molecule type" value="Genomic_DNA"/>
</dbReference>
<reference evidence="2 3" key="1">
    <citation type="journal article" date="2016" name="Int. J. Mol. Sci.">
        <title>Comparative genomics of the extreme acidophile Acidithiobacillus thiooxidans reveals intraspecific divergence and niche adaptation.</title>
        <authorList>
            <person name="Zhang X."/>
            <person name="Feng X."/>
            <person name="Tao J."/>
            <person name="Ma L."/>
            <person name="Xiao Y."/>
            <person name="Liang Y."/>
            <person name="Liu X."/>
            <person name="Yin H."/>
        </authorList>
    </citation>
    <scope>NUCLEOTIDE SEQUENCE [LARGE SCALE GENOMIC DNA]</scope>
    <source>
        <strain evidence="1 3">A02</strain>
        <strain evidence="2">DXS-W</strain>
    </source>
</reference>
<keyword evidence="4" id="KW-1185">Reference proteome</keyword>
<dbReference type="Proteomes" id="UP000094893">
    <property type="component" value="Unassembled WGS sequence"/>
</dbReference>
<comment type="caution">
    <text evidence="2">The sequence shown here is derived from an EMBL/GenBank/DDBJ whole genome shotgun (WGS) entry which is preliminary data.</text>
</comment>
<proteinExistence type="predicted"/>
<sequence>MDRVLVSVPVSENAERALRVEQILCRIMLQAPAGTFLKRSKRTLALVIPDPQKVHSVSLWDDLPRSNPRKFQFDFDDVDAGHRVLLGATGKGMSR</sequence>
<accession>A0A1C2JAQ3</accession>
<dbReference type="Proteomes" id="UP000095008">
    <property type="component" value="Unassembled WGS sequence"/>
</dbReference>
<dbReference type="STRING" id="930.GCA_002079865_01488"/>
<gene>
    <name evidence="2" type="ORF">A6M23_05245</name>
    <name evidence="1" type="ORF">A6P07_11590</name>
</gene>
<evidence type="ECO:0000313" key="4">
    <source>
        <dbReference type="Proteomes" id="UP000095008"/>
    </source>
</evidence>
<name>A0A1C2JAQ3_ACITH</name>
<evidence type="ECO:0000313" key="1">
    <source>
        <dbReference type="EMBL" id="OCX71632.1"/>
    </source>
</evidence>